<keyword evidence="1" id="KW-0732">Signal</keyword>
<dbReference type="Proteomes" id="UP000792457">
    <property type="component" value="Unassembled WGS sequence"/>
</dbReference>
<evidence type="ECO:0000313" key="2">
    <source>
        <dbReference type="EMBL" id="KAG8230295.1"/>
    </source>
</evidence>
<feature type="signal peptide" evidence="1">
    <location>
        <begin position="1"/>
        <end position="30"/>
    </location>
</feature>
<accession>A0A8K0KAQ0</accession>
<evidence type="ECO:0000256" key="1">
    <source>
        <dbReference type="SAM" id="SignalP"/>
    </source>
</evidence>
<dbReference type="EMBL" id="KZ308477">
    <property type="protein sequence ID" value="KAG8230295.1"/>
    <property type="molecule type" value="Genomic_DNA"/>
</dbReference>
<gene>
    <name evidence="2" type="ORF">J437_LFUL017776</name>
</gene>
<protein>
    <submittedName>
        <fullName evidence="2">Uncharacterized protein</fullName>
    </submittedName>
</protein>
<organism evidence="2 3">
    <name type="scientific">Ladona fulva</name>
    <name type="common">Scarce chaser dragonfly</name>
    <name type="synonym">Libellula fulva</name>
    <dbReference type="NCBI Taxonomy" id="123851"/>
    <lineage>
        <taxon>Eukaryota</taxon>
        <taxon>Metazoa</taxon>
        <taxon>Ecdysozoa</taxon>
        <taxon>Arthropoda</taxon>
        <taxon>Hexapoda</taxon>
        <taxon>Insecta</taxon>
        <taxon>Pterygota</taxon>
        <taxon>Palaeoptera</taxon>
        <taxon>Odonata</taxon>
        <taxon>Epiprocta</taxon>
        <taxon>Anisoptera</taxon>
        <taxon>Libelluloidea</taxon>
        <taxon>Libellulidae</taxon>
        <taxon>Ladona</taxon>
    </lineage>
</organism>
<evidence type="ECO:0000313" key="3">
    <source>
        <dbReference type="Proteomes" id="UP000792457"/>
    </source>
</evidence>
<reference evidence="2" key="2">
    <citation type="submission" date="2017-10" db="EMBL/GenBank/DDBJ databases">
        <title>Ladona fulva Genome sequencing and assembly.</title>
        <authorList>
            <person name="Murali S."/>
            <person name="Richards S."/>
            <person name="Bandaranaike D."/>
            <person name="Bellair M."/>
            <person name="Blankenburg K."/>
            <person name="Chao H."/>
            <person name="Dinh H."/>
            <person name="Doddapaneni H."/>
            <person name="Dugan-Rocha S."/>
            <person name="Elkadiri S."/>
            <person name="Gnanaolivu R."/>
            <person name="Hernandez B."/>
            <person name="Skinner E."/>
            <person name="Javaid M."/>
            <person name="Lee S."/>
            <person name="Li M."/>
            <person name="Ming W."/>
            <person name="Munidasa M."/>
            <person name="Muniz J."/>
            <person name="Nguyen L."/>
            <person name="Hughes D."/>
            <person name="Osuji N."/>
            <person name="Pu L.-L."/>
            <person name="Puazo M."/>
            <person name="Qu C."/>
            <person name="Quiroz J."/>
            <person name="Raj R."/>
            <person name="Weissenberger G."/>
            <person name="Xin Y."/>
            <person name="Zou X."/>
            <person name="Han Y."/>
            <person name="Worley K."/>
            <person name="Muzny D."/>
            <person name="Gibbs R."/>
        </authorList>
    </citation>
    <scope>NUCLEOTIDE SEQUENCE</scope>
    <source>
        <strain evidence="2">Sampled in the wild</strain>
    </source>
</reference>
<feature type="chain" id="PRO_5035426520" evidence="1">
    <location>
        <begin position="31"/>
        <end position="249"/>
    </location>
</feature>
<proteinExistence type="predicted"/>
<sequence length="249" mass="27309">MCGRWCSRVPGATSLLVVSMILLLTASVDCGFIRKGNAGEREVAFTFSQKKSTPEKGKDPGVDTRKVKVVRAKRDMHALERERRVIKPESQALNVYFLRHATTDAAVSTTPDPTFWLLSSADATSVASYECGPHTESYSISQPSVEPFLYRAYVLGKGNAITAGRCTSARAVAGGDTASGEMGIVKTCHSSTPCGWAVYLAHNRREVYFVQNTCECEKDKECLRAEDDLSVSAYIYRCRGDSKSNHSMQ</sequence>
<reference evidence="2" key="1">
    <citation type="submission" date="2013-04" db="EMBL/GenBank/DDBJ databases">
        <authorList>
            <person name="Qu J."/>
            <person name="Murali S.C."/>
            <person name="Bandaranaike D."/>
            <person name="Bellair M."/>
            <person name="Blankenburg K."/>
            <person name="Chao H."/>
            <person name="Dinh H."/>
            <person name="Doddapaneni H."/>
            <person name="Downs B."/>
            <person name="Dugan-Rocha S."/>
            <person name="Elkadiri S."/>
            <person name="Gnanaolivu R.D."/>
            <person name="Hernandez B."/>
            <person name="Javaid M."/>
            <person name="Jayaseelan J.C."/>
            <person name="Lee S."/>
            <person name="Li M."/>
            <person name="Ming W."/>
            <person name="Munidasa M."/>
            <person name="Muniz J."/>
            <person name="Nguyen L."/>
            <person name="Ongeri F."/>
            <person name="Osuji N."/>
            <person name="Pu L.-L."/>
            <person name="Puazo M."/>
            <person name="Qu C."/>
            <person name="Quiroz J."/>
            <person name="Raj R."/>
            <person name="Weissenberger G."/>
            <person name="Xin Y."/>
            <person name="Zou X."/>
            <person name="Han Y."/>
            <person name="Richards S."/>
            <person name="Worley K."/>
            <person name="Muzny D."/>
            <person name="Gibbs R."/>
        </authorList>
    </citation>
    <scope>NUCLEOTIDE SEQUENCE</scope>
    <source>
        <strain evidence="2">Sampled in the wild</strain>
    </source>
</reference>
<comment type="caution">
    <text evidence="2">The sequence shown here is derived from an EMBL/GenBank/DDBJ whole genome shotgun (WGS) entry which is preliminary data.</text>
</comment>
<keyword evidence="3" id="KW-1185">Reference proteome</keyword>
<dbReference type="AlphaFoldDB" id="A0A8K0KAQ0"/>
<dbReference type="OrthoDB" id="6340809at2759"/>
<name>A0A8K0KAQ0_LADFU</name>